<dbReference type="Pfam" id="PF01433">
    <property type="entry name" value="Peptidase_M1"/>
    <property type="match status" value="2"/>
</dbReference>
<dbReference type="OMA" id="SKEWHIT"/>
<dbReference type="GO" id="GO:0070006">
    <property type="term" value="F:metalloaminopeptidase activity"/>
    <property type="evidence" value="ECO:0007669"/>
    <property type="project" value="TreeGrafter"/>
</dbReference>
<organism evidence="15">
    <name type="scientific">Triticum urartu</name>
    <name type="common">Red wild einkorn</name>
    <name type="synonym">Crithodium urartu</name>
    <dbReference type="NCBI Taxonomy" id="4572"/>
    <lineage>
        <taxon>Eukaryota</taxon>
        <taxon>Viridiplantae</taxon>
        <taxon>Streptophyta</taxon>
        <taxon>Embryophyta</taxon>
        <taxon>Tracheophyta</taxon>
        <taxon>Spermatophyta</taxon>
        <taxon>Magnoliopsida</taxon>
        <taxon>Liliopsida</taxon>
        <taxon>Poales</taxon>
        <taxon>Poaceae</taxon>
        <taxon>BOP clade</taxon>
        <taxon>Pooideae</taxon>
        <taxon>Triticodae</taxon>
        <taxon>Triticeae</taxon>
        <taxon>Triticinae</taxon>
        <taxon>Triticum</taxon>
    </lineage>
</organism>
<dbReference type="GO" id="GO:0042277">
    <property type="term" value="F:peptide binding"/>
    <property type="evidence" value="ECO:0007669"/>
    <property type="project" value="TreeGrafter"/>
</dbReference>
<feature type="domain" description="Peptidase M1 membrane alanine aminopeptidase" evidence="12">
    <location>
        <begin position="388"/>
        <end position="503"/>
    </location>
</feature>
<evidence type="ECO:0000256" key="4">
    <source>
        <dbReference type="ARBA" id="ARBA00022670"/>
    </source>
</evidence>
<dbReference type="GO" id="GO:0005615">
    <property type="term" value="C:extracellular space"/>
    <property type="evidence" value="ECO:0007669"/>
    <property type="project" value="TreeGrafter"/>
</dbReference>
<feature type="domain" description="Peptidase M1 membrane alanine aminopeptidase" evidence="12">
    <location>
        <begin position="250"/>
        <end position="365"/>
    </location>
</feature>
<keyword evidence="9" id="KW-0482">Metalloprotease</keyword>
<feature type="domain" description="Aminopeptidase N-like N-terminal" evidence="14">
    <location>
        <begin position="33"/>
        <end position="149"/>
    </location>
</feature>
<dbReference type="PANTHER" id="PTHR11533">
    <property type="entry name" value="PROTEASE M1 ZINC METALLOPROTEASE"/>
    <property type="match status" value="1"/>
</dbReference>
<sequence length="1175" mass="130946">MKFLETSSPSSNHPSPVRLSQALAPTEVVFFKDDGVLVLGFAKQLPLGEGLLKMDFNGILNDEMRGFYRSKYQYKGKARNMAVTQFESVYARRCFPCWDEPAFKAKFKLTLEVPSELVALSNMPVANATFAGPLKTVRYQESPPMSTYLVAIVVGLFEYVEGMTTKGTKVRVYTQIGKSNQGKFALDVGVKSLNLYKDYFATPYPLPKLDMVAIPDFAPGAMENYGLVTYREVALLFDDKSSSASSKQNMSHLAVDSFFPQWNIWAQFLDRTTTALRLDSLEASHPIEVEIHHASEVDQIFDAISYDKGASVIRMLQSYLGAERFQKAMASYMKKYAYSNAKTEDLWAVLEKETGEPVKDLMTTWTKQKGYPVINAKIKGNDIEIEQMSHLAVDSFFPQWKIWTQFLDRTTTALRLDSLEASYPIEVEIHHASEVDQIFDAISYDKGASVIRMLQSYLGAERFQKAMASYMKKYAYSNAKTEDLWAVLEKETGEPVKDLMTTWTKQKGYPVINAKIKGNDIEIEQAQFLLDGSSGSGTWIVPITSGCGAYDTQKKLLLKLKRDKLVIGSQCGDRKKGGNFFTKLNVNGTGFYRVKYDDELAAALQNALETKKLSLMDKIGKCNMYYNISIAGIVEDLYALSIARQQTFASLLHLLYGYRGEADYSVLSHINTVTTSIAKISADATPALAGDIKQLLIKILLSPAEKLGWDPKKGESHLDVMLRPLLLTALVQLGHGKTINEGVRRFNIFTRDRSTSLLPPDTRKAAYLAVMQNVSSSNRSGYDALRKIYKESAEGEERLQVLGILSSCRDKGIVLESLNLIFSNESKVSVSYLVCVKLQAVLRSHASLACQVRNQDAYILLRGIQPEAREISWNWLKENWELISKTFPGISVANFVKNIVPLFTSNEKAAEISNFFATCTKPEFERTLKQNLENVRISARWAEGIRSEPGLAQTDSDSDIQFMAAGSVNDLADALHAETMALVLNEILVTPSALRGAGVFGYVDGSMAEPAKFVVSKDKDGKKETIPNPLHAVWFREDQQVTSIAHARELWTALESMFSSTSLSRINNILAALTNAQKGTQSVATFFAYMRGLADELAAAGKPLQDELSRFGLLIPSLAWLSKEWHITADGYATLGPDTTLEQLRSHAKMNEFGQRTCSVTCILAFFHLKAIENA</sequence>
<keyword evidence="8" id="KW-0256">Endoplasmic reticulum</keyword>
<comment type="cofactor">
    <cofactor evidence="1">
        <name>Zn(2+)</name>
        <dbReference type="ChEBI" id="CHEBI:29105"/>
    </cofactor>
</comment>
<evidence type="ECO:0000313" key="15">
    <source>
        <dbReference type="EMBL" id="EMS61143.1"/>
    </source>
</evidence>
<keyword evidence="6" id="KW-0378">Hydrolase</keyword>
<reference evidence="15" key="1">
    <citation type="journal article" date="2013" name="Nature">
        <title>Draft genome of the wheat A-genome progenitor Triticum urartu.</title>
        <authorList>
            <person name="Ling H.Q."/>
            <person name="Zhao S."/>
            <person name="Liu D."/>
            <person name="Wang J."/>
            <person name="Sun H."/>
            <person name="Zhang C."/>
            <person name="Fan H."/>
            <person name="Li D."/>
            <person name="Dong L."/>
            <person name="Tao Y."/>
            <person name="Gao C."/>
            <person name="Wu H."/>
            <person name="Li Y."/>
            <person name="Cui Y."/>
            <person name="Guo X."/>
            <person name="Zheng S."/>
            <person name="Wang B."/>
            <person name="Yu K."/>
            <person name="Liang Q."/>
            <person name="Yang W."/>
            <person name="Lou X."/>
            <person name="Chen J."/>
            <person name="Feng M."/>
            <person name="Jian J."/>
            <person name="Zhang X."/>
            <person name="Luo G."/>
            <person name="Jiang Y."/>
            <person name="Liu J."/>
            <person name="Wang Z."/>
            <person name="Sha Y."/>
            <person name="Zhang B."/>
            <person name="Wu H."/>
            <person name="Tang D."/>
            <person name="Shen Q."/>
            <person name="Xue P."/>
            <person name="Zou S."/>
            <person name="Wang X."/>
            <person name="Liu X."/>
            <person name="Wang F."/>
            <person name="Yang Y."/>
            <person name="An X."/>
            <person name="Dong Z."/>
            <person name="Zhang K."/>
            <person name="Zhang X."/>
            <person name="Luo M.C."/>
            <person name="Dvorak J."/>
            <person name="Tong Y."/>
            <person name="Wang J."/>
            <person name="Yang H."/>
            <person name="Li Z."/>
            <person name="Wang D."/>
            <person name="Zhang A."/>
            <person name="Wang J."/>
        </authorList>
    </citation>
    <scope>NUCLEOTIDE SEQUENCE</scope>
</reference>
<dbReference type="eggNOG" id="KOG0017">
    <property type="taxonomic scope" value="Eukaryota"/>
</dbReference>
<keyword evidence="7" id="KW-0862">Zinc</keyword>
<dbReference type="InterPro" id="IPR024571">
    <property type="entry name" value="ERAP1-like_C_dom"/>
</dbReference>
<dbReference type="EMBL" id="KD100121">
    <property type="protein sequence ID" value="EMS61143.1"/>
    <property type="molecule type" value="Genomic_DNA"/>
</dbReference>
<evidence type="ECO:0000256" key="5">
    <source>
        <dbReference type="ARBA" id="ARBA00022723"/>
    </source>
</evidence>
<dbReference type="GO" id="GO:0006508">
    <property type="term" value="P:proteolysis"/>
    <property type="evidence" value="ECO:0007669"/>
    <property type="project" value="UniProtKB-KW"/>
</dbReference>
<dbReference type="InterPro" id="IPR034016">
    <property type="entry name" value="M1_APN-typ"/>
</dbReference>
<accession>M7ZD63</accession>
<evidence type="ECO:0000256" key="9">
    <source>
        <dbReference type="ARBA" id="ARBA00023049"/>
    </source>
</evidence>
<dbReference type="Pfam" id="PF11838">
    <property type="entry name" value="ERAP1_C"/>
    <property type="match status" value="1"/>
</dbReference>
<dbReference type="STRING" id="4572.M7ZD63"/>
<evidence type="ECO:0000259" key="14">
    <source>
        <dbReference type="Pfam" id="PF17900"/>
    </source>
</evidence>
<evidence type="ECO:0000259" key="12">
    <source>
        <dbReference type="Pfam" id="PF01433"/>
    </source>
</evidence>
<keyword evidence="5" id="KW-0479">Metal-binding</keyword>
<dbReference type="InterPro" id="IPR042097">
    <property type="entry name" value="Aminopeptidase_N-like_N_sf"/>
</dbReference>
<comment type="similarity">
    <text evidence="3">Belongs to the peptidase M1 family.</text>
</comment>
<dbReference type="InterPro" id="IPR027268">
    <property type="entry name" value="Peptidase_M4/M1_CTD_sf"/>
</dbReference>
<dbReference type="GO" id="GO:0008270">
    <property type="term" value="F:zinc ion binding"/>
    <property type="evidence" value="ECO:0007669"/>
    <property type="project" value="InterPro"/>
</dbReference>
<dbReference type="InterPro" id="IPR001930">
    <property type="entry name" value="Peptidase_M1"/>
</dbReference>
<dbReference type="PANTHER" id="PTHR11533:SF203">
    <property type="entry name" value="AMINOPEPTIDASE M1-C"/>
    <property type="match status" value="1"/>
</dbReference>
<proteinExistence type="inferred from homology"/>
<dbReference type="Gene3D" id="1.10.390.10">
    <property type="entry name" value="Neutral Protease Domain 2"/>
    <property type="match status" value="3"/>
</dbReference>
<dbReference type="SUPFAM" id="SSF63737">
    <property type="entry name" value="Leukotriene A4 hydrolase N-terminal domain"/>
    <property type="match status" value="1"/>
</dbReference>
<dbReference type="CDD" id="cd09601">
    <property type="entry name" value="M1_APN-Q_like"/>
    <property type="match status" value="1"/>
</dbReference>
<feature type="site" description="Transition state stabilizer" evidence="11">
    <location>
        <position position="306"/>
    </location>
</feature>
<evidence type="ECO:0000259" key="13">
    <source>
        <dbReference type="Pfam" id="PF11838"/>
    </source>
</evidence>
<dbReference type="SUPFAM" id="SSF55486">
    <property type="entry name" value="Metalloproteases ('zincins'), catalytic domain"/>
    <property type="match status" value="2"/>
</dbReference>
<keyword evidence="8" id="KW-0492">Microsome</keyword>
<evidence type="ECO:0000256" key="2">
    <source>
        <dbReference type="ARBA" id="ARBA00004174"/>
    </source>
</evidence>
<dbReference type="InterPro" id="IPR014782">
    <property type="entry name" value="Peptidase_M1_dom"/>
</dbReference>
<dbReference type="Gene3D" id="2.60.40.1910">
    <property type="match status" value="1"/>
</dbReference>
<dbReference type="Pfam" id="PF17900">
    <property type="entry name" value="Peptidase_M1_N"/>
    <property type="match status" value="1"/>
</dbReference>
<keyword evidence="15" id="KW-0031">Aminopeptidase</keyword>
<feature type="domain" description="ERAP1-like C-terminal" evidence="13">
    <location>
        <begin position="581"/>
        <end position="833"/>
    </location>
</feature>
<gene>
    <name evidence="15" type="ORF">TRIUR3_34589</name>
</gene>
<dbReference type="GO" id="GO:0043171">
    <property type="term" value="P:peptide catabolic process"/>
    <property type="evidence" value="ECO:0007669"/>
    <property type="project" value="TreeGrafter"/>
</dbReference>
<dbReference type="PRINTS" id="PR00756">
    <property type="entry name" value="ALADIPTASE"/>
</dbReference>
<name>M7ZD63_TRIUA</name>
<evidence type="ECO:0000256" key="3">
    <source>
        <dbReference type="ARBA" id="ARBA00010136"/>
    </source>
</evidence>
<keyword evidence="4" id="KW-0645">Protease</keyword>
<evidence type="ECO:0000256" key="7">
    <source>
        <dbReference type="ARBA" id="ARBA00022833"/>
    </source>
</evidence>
<dbReference type="InterPro" id="IPR045357">
    <property type="entry name" value="Aminopeptidase_N-like_N"/>
</dbReference>
<evidence type="ECO:0000256" key="10">
    <source>
        <dbReference type="ARBA" id="ARBA00029840"/>
    </source>
</evidence>
<evidence type="ECO:0000256" key="8">
    <source>
        <dbReference type="ARBA" id="ARBA00022848"/>
    </source>
</evidence>
<dbReference type="Gene3D" id="2.60.40.1730">
    <property type="entry name" value="tricorn interacting facor f3 domain"/>
    <property type="match status" value="1"/>
</dbReference>
<dbReference type="MEROPS" id="M01.A25"/>
<dbReference type="GO" id="GO:0016020">
    <property type="term" value="C:membrane"/>
    <property type="evidence" value="ECO:0007669"/>
    <property type="project" value="TreeGrafter"/>
</dbReference>
<comment type="subcellular location">
    <subcellularLocation>
        <location evidence="2">Microsome membrane</location>
        <topology evidence="2">Peripheral membrane protein</topology>
    </subcellularLocation>
</comment>
<dbReference type="Gene3D" id="1.25.50.20">
    <property type="match status" value="1"/>
</dbReference>
<evidence type="ECO:0000256" key="11">
    <source>
        <dbReference type="PIRSR" id="PIRSR634016-4"/>
    </source>
</evidence>
<dbReference type="eggNOG" id="KOG1046">
    <property type="taxonomic scope" value="Eukaryota"/>
</dbReference>
<evidence type="ECO:0000256" key="6">
    <source>
        <dbReference type="ARBA" id="ARBA00022801"/>
    </source>
</evidence>
<dbReference type="GO" id="GO:0005737">
    <property type="term" value="C:cytoplasm"/>
    <property type="evidence" value="ECO:0007669"/>
    <property type="project" value="TreeGrafter"/>
</dbReference>
<dbReference type="InterPro" id="IPR050344">
    <property type="entry name" value="Peptidase_M1_aminopeptidases"/>
</dbReference>
<dbReference type="AlphaFoldDB" id="M7ZD63"/>
<evidence type="ECO:0000256" key="1">
    <source>
        <dbReference type="ARBA" id="ARBA00001947"/>
    </source>
</evidence>
<protein>
    <recommendedName>
        <fullName evidence="10">Alpha-aminoacylpeptide hydrolase</fullName>
    </recommendedName>
</protein>